<dbReference type="GeneID" id="70248015"/>
<keyword evidence="1 3" id="KW-0732">Signal</keyword>
<comment type="caution">
    <text evidence="5">The sequence shown here is derived from an EMBL/GenBank/DDBJ whole genome shotgun (WGS) entry which is preliminary data.</text>
</comment>
<evidence type="ECO:0000259" key="4">
    <source>
        <dbReference type="Pfam" id="PF10342"/>
    </source>
</evidence>
<evidence type="ECO:0000256" key="1">
    <source>
        <dbReference type="ARBA" id="ARBA00022729"/>
    </source>
</evidence>
<evidence type="ECO:0000313" key="5">
    <source>
        <dbReference type="EMBL" id="KAH8705002.1"/>
    </source>
</evidence>
<feature type="signal peptide" evidence="3">
    <location>
        <begin position="1"/>
        <end position="17"/>
    </location>
</feature>
<dbReference type="Pfam" id="PF10342">
    <property type="entry name" value="Kre9_KNH"/>
    <property type="match status" value="1"/>
</dbReference>
<dbReference type="EMBL" id="JAJTJA010000001">
    <property type="protein sequence ID" value="KAH8705002.1"/>
    <property type="molecule type" value="Genomic_DNA"/>
</dbReference>
<reference evidence="5" key="1">
    <citation type="submission" date="2021-12" db="EMBL/GenBank/DDBJ databases">
        <title>Convergent genome expansion in fungi linked to evolution of root-endophyte symbiosis.</title>
        <authorList>
            <consortium name="DOE Joint Genome Institute"/>
            <person name="Ke Y.-H."/>
            <person name="Bonito G."/>
            <person name="Liao H.-L."/>
            <person name="Looney B."/>
            <person name="Rojas-Flechas A."/>
            <person name="Nash J."/>
            <person name="Hameed K."/>
            <person name="Schadt C."/>
            <person name="Martin F."/>
            <person name="Crous P.W."/>
            <person name="Miettinen O."/>
            <person name="Magnuson J.K."/>
            <person name="Labbe J."/>
            <person name="Jacobson D."/>
            <person name="Doktycz M.J."/>
            <person name="Veneault-Fourrey C."/>
            <person name="Kuo A."/>
            <person name="Mondo S."/>
            <person name="Calhoun S."/>
            <person name="Riley R."/>
            <person name="Ohm R."/>
            <person name="LaButti K."/>
            <person name="Andreopoulos B."/>
            <person name="Pangilinan J."/>
            <person name="Nolan M."/>
            <person name="Tritt A."/>
            <person name="Clum A."/>
            <person name="Lipzen A."/>
            <person name="Daum C."/>
            <person name="Barry K."/>
            <person name="Grigoriev I.V."/>
            <person name="Vilgalys R."/>
        </authorList>
    </citation>
    <scope>NUCLEOTIDE SEQUENCE</scope>
    <source>
        <strain evidence="5">PMI_201</strain>
    </source>
</reference>
<evidence type="ECO:0000256" key="2">
    <source>
        <dbReference type="SAM" id="MobiDB-lite"/>
    </source>
</evidence>
<feature type="region of interest" description="Disordered" evidence="2">
    <location>
        <begin position="116"/>
        <end position="186"/>
    </location>
</feature>
<accession>A0AAD4KZZ1</accession>
<dbReference type="PANTHER" id="PTHR35185">
    <property type="entry name" value="SERINE/THREONINE-RICH PROTEIN ADG2-RELATED"/>
    <property type="match status" value="1"/>
</dbReference>
<dbReference type="Proteomes" id="UP001201262">
    <property type="component" value="Unassembled WGS sequence"/>
</dbReference>
<dbReference type="AlphaFoldDB" id="A0AAD4KZZ1"/>
<dbReference type="PANTHER" id="PTHR35185:SF1">
    <property type="entry name" value="UPF0619 GPI-ANCHORED MEMBRANE PROTEIN C1322.10"/>
    <property type="match status" value="1"/>
</dbReference>
<dbReference type="InterPro" id="IPR052479">
    <property type="entry name" value="GPI-anchor_Adhesion_Reg"/>
</dbReference>
<evidence type="ECO:0000256" key="3">
    <source>
        <dbReference type="SAM" id="SignalP"/>
    </source>
</evidence>
<sequence length="210" mass="20829">MHFKVNTAFVFAATASALQVTSPTKDTNVDLSKSTEITWSHVESDPTSFDIELVNEHVNPAVAKTIATNVQTSAGSYTFSNLDAAAGREGYQINFISNEPQNTGILAQSPGFDVSNASGSSSTLSAESSTTSGSSTSTGSSSATTSTTGTFTSTSMSMTSGASSSASKTASASHSGVSSSSTAQPSTGAASALGVSAVGSVVGGVLALLL</sequence>
<dbReference type="InterPro" id="IPR018466">
    <property type="entry name" value="Kre9/Knh1-like_N"/>
</dbReference>
<gene>
    <name evidence="5" type="ORF">BGW36DRAFT_392725</name>
</gene>
<feature type="domain" description="Yeast cell wall synthesis Kre9/Knh1-like N-terminal" evidence="4">
    <location>
        <begin position="22"/>
        <end position="114"/>
    </location>
</feature>
<organism evidence="5 6">
    <name type="scientific">Talaromyces proteolyticus</name>
    <dbReference type="NCBI Taxonomy" id="1131652"/>
    <lineage>
        <taxon>Eukaryota</taxon>
        <taxon>Fungi</taxon>
        <taxon>Dikarya</taxon>
        <taxon>Ascomycota</taxon>
        <taxon>Pezizomycotina</taxon>
        <taxon>Eurotiomycetes</taxon>
        <taxon>Eurotiomycetidae</taxon>
        <taxon>Eurotiales</taxon>
        <taxon>Trichocomaceae</taxon>
        <taxon>Talaromyces</taxon>
        <taxon>Talaromyces sect. Bacilispori</taxon>
    </lineage>
</organism>
<evidence type="ECO:0000313" key="6">
    <source>
        <dbReference type="Proteomes" id="UP001201262"/>
    </source>
</evidence>
<dbReference type="RefSeq" id="XP_046077623.1">
    <property type="nucleotide sequence ID" value="XM_046217728.1"/>
</dbReference>
<protein>
    <submittedName>
        <fullName evidence="5">Ser-Thr-rich glycosyl-phosphatidyl-inositol-anchored membrane family-domain-containing protein</fullName>
    </submittedName>
</protein>
<feature type="chain" id="PRO_5042041647" evidence="3">
    <location>
        <begin position="18"/>
        <end position="210"/>
    </location>
</feature>
<proteinExistence type="predicted"/>
<keyword evidence="6" id="KW-1185">Reference proteome</keyword>
<name>A0AAD4KZZ1_9EURO</name>